<evidence type="ECO:0000256" key="2">
    <source>
        <dbReference type="SAM" id="Phobius"/>
    </source>
</evidence>
<keyword evidence="2" id="KW-0472">Membrane</keyword>
<feature type="region of interest" description="Disordered" evidence="1">
    <location>
        <begin position="30"/>
        <end position="196"/>
    </location>
</feature>
<name>A0A1A5YCH6_9BACL</name>
<feature type="compositionally biased region" description="Low complexity" evidence="1">
    <location>
        <begin position="152"/>
        <end position="161"/>
    </location>
</feature>
<proteinExistence type="predicted"/>
<dbReference type="AlphaFoldDB" id="A0A1A5YCH6"/>
<evidence type="ECO:0000313" key="3">
    <source>
        <dbReference type="EMBL" id="OBR63095.1"/>
    </source>
</evidence>
<keyword evidence="2" id="KW-1133">Transmembrane helix</keyword>
<dbReference type="EMBL" id="LYPA01000075">
    <property type="protein sequence ID" value="OBR63095.1"/>
    <property type="molecule type" value="Genomic_DNA"/>
</dbReference>
<dbReference type="STRING" id="1844972.A7K91_23620"/>
<dbReference type="OrthoDB" id="1798639at2"/>
<keyword evidence="4" id="KW-1185">Reference proteome</keyword>
<gene>
    <name evidence="3" type="ORF">A7K91_23620</name>
</gene>
<feature type="transmembrane region" description="Helical" evidence="2">
    <location>
        <begin position="7"/>
        <end position="26"/>
    </location>
</feature>
<evidence type="ECO:0000256" key="1">
    <source>
        <dbReference type="SAM" id="MobiDB-lite"/>
    </source>
</evidence>
<sequence length="221" mass="23287">MQQIIDFLLSNVYIVLIGLFLLSRLFSKSKSKPGGMPSFGGGSGHDRPGHEGFPGGESLDQPPARGEGPAQSSWPGNAGPTGGGGQQQRPWPGSVDPPGGGGQRQRPWPGSAEPTGDWQKEQGQGAARQQQVLRSQSEPDRRPKRDQPNRIGGRSSSSGDSEASRRGGSASGKGKEMDIPGKAVGLRSSSLLGGKPTAEDMRKAVLWAEVLGPPRSKRHLR</sequence>
<dbReference type="Proteomes" id="UP000092024">
    <property type="component" value="Unassembled WGS sequence"/>
</dbReference>
<organism evidence="3 4">
    <name type="scientific">Paenibacillus oryzae</name>
    <dbReference type="NCBI Taxonomy" id="1844972"/>
    <lineage>
        <taxon>Bacteria</taxon>
        <taxon>Bacillati</taxon>
        <taxon>Bacillota</taxon>
        <taxon>Bacilli</taxon>
        <taxon>Bacillales</taxon>
        <taxon>Paenibacillaceae</taxon>
        <taxon>Paenibacillus</taxon>
    </lineage>
</organism>
<dbReference type="RefSeq" id="WP_068686673.1">
    <property type="nucleotide sequence ID" value="NZ_LYPA01000075.1"/>
</dbReference>
<feature type="compositionally biased region" description="Basic and acidic residues" evidence="1">
    <location>
        <begin position="137"/>
        <end position="148"/>
    </location>
</feature>
<protein>
    <submittedName>
        <fullName evidence="3">Uncharacterized protein</fullName>
    </submittedName>
</protein>
<comment type="caution">
    <text evidence="3">The sequence shown here is derived from an EMBL/GenBank/DDBJ whole genome shotgun (WGS) entry which is preliminary data.</text>
</comment>
<accession>A0A1A5YCH6</accession>
<reference evidence="3 4" key="1">
    <citation type="submission" date="2016-05" db="EMBL/GenBank/DDBJ databases">
        <title>Paenibacillus oryzae. sp. nov., isolated from the rice root.</title>
        <authorList>
            <person name="Zhang J."/>
            <person name="Zhang X."/>
        </authorList>
    </citation>
    <scope>NUCLEOTIDE SEQUENCE [LARGE SCALE GENOMIC DNA]</scope>
    <source>
        <strain evidence="3 4">1DrF-4</strain>
    </source>
</reference>
<feature type="compositionally biased region" description="Polar residues" evidence="1">
    <location>
        <begin position="127"/>
        <end position="136"/>
    </location>
</feature>
<evidence type="ECO:0000313" key="4">
    <source>
        <dbReference type="Proteomes" id="UP000092024"/>
    </source>
</evidence>
<keyword evidence="2" id="KW-0812">Transmembrane</keyword>